<feature type="transmembrane region" description="Helical" evidence="1">
    <location>
        <begin position="56"/>
        <end position="77"/>
    </location>
</feature>
<evidence type="ECO:0000313" key="2">
    <source>
        <dbReference type="EMBL" id="MFC4564040.1"/>
    </source>
</evidence>
<comment type="caution">
    <text evidence="2">The sequence shown here is derived from an EMBL/GenBank/DDBJ whole genome shotgun (WGS) entry which is preliminary data.</text>
</comment>
<dbReference type="Proteomes" id="UP001595923">
    <property type="component" value="Unassembled WGS sequence"/>
</dbReference>
<protein>
    <submittedName>
        <fullName evidence="2">CU044_5270 family protein</fullName>
    </submittedName>
</protein>
<gene>
    <name evidence="2" type="ORF">ACFO4E_19430</name>
</gene>
<reference evidence="3" key="1">
    <citation type="journal article" date="2019" name="Int. J. Syst. Evol. Microbiol.">
        <title>The Global Catalogue of Microorganisms (GCM) 10K type strain sequencing project: providing services to taxonomists for standard genome sequencing and annotation.</title>
        <authorList>
            <consortium name="The Broad Institute Genomics Platform"/>
            <consortium name="The Broad Institute Genome Sequencing Center for Infectious Disease"/>
            <person name="Wu L."/>
            <person name="Ma J."/>
        </authorList>
    </citation>
    <scope>NUCLEOTIDE SEQUENCE [LARGE SCALE GENOMIC DNA]</scope>
    <source>
        <strain evidence="3">XZYJ18</strain>
    </source>
</reference>
<keyword evidence="1" id="KW-0472">Membrane</keyword>
<keyword evidence="3" id="KW-1185">Reference proteome</keyword>
<evidence type="ECO:0000256" key="1">
    <source>
        <dbReference type="SAM" id="Phobius"/>
    </source>
</evidence>
<evidence type="ECO:0000313" key="3">
    <source>
        <dbReference type="Proteomes" id="UP001595923"/>
    </source>
</evidence>
<dbReference type="RefSeq" id="WP_378576813.1">
    <property type="nucleotide sequence ID" value="NZ_JBHSFQ010000020.1"/>
</dbReference>
<keyword evidence="1" id="KW-0812">Transmembrane</keyword>
<dbReference type="EMBL" id="JBHSFQ010000020">
    <property type="protein sequence ID" value="MFC4564040.1"/>
    <property type="molecule type" value="Genomic_DNA"/>
</dbReference>
<proteinExistence type="predicted"/>
<dbReference type="NCBIfam" id="NF038083">
    <property type="entry name" value="CU044_5270_fam"/>
    <property type="match status" value="1"/>
</dbReference>
<organism evidence="2 3">
    <name type="scientific">Nocardiopsis mangrovi</name>
    <dbReference type="NCBI Taxonomy" id="1179818"/>
    <lineage>
        <taxon>Bacteria</taxon>
        <taxon>Bacillati</taxon>
        <taxon>Actinomycetota</taxon>
        <taxon>Actinomycetes</taxon>
        <taxon>Streptosporangiales</taxon>
        <taxon>Nocardiopsidaceae</taxon>
        <taxon>Nocardiopsis</taxon>
    </lineage>
</organism>
<keyword evidence="1" id="KW-1133">Transmembrane helix</keyword>
<sequence>MNTDERTVRDLLAAHDPAAGVRAGAEQRNTARVDALARAQDIREPRTVRRTVWRKVALGAAACTVAAAVVAVGGLVGRPTETAYAGPPPAPLAVEVNDLQDARADLLGLAERAEEQDARTPAGDISYLRTSTWSLVLSHDLDTDQAGWGVLPEEQQVWRDPDGSGLEITRTDVPDHLAGDEQPVLDLFDDGEEEYEWDTEGSDGLRFLWQPGTLSTSPDTLAEQLIAGSGWSDGENTAGLFYAINELYNEQPVDPDVQGAVLRLLAEQDDVRFAGEAEDRSGRTGLLFLVQSDELGPGTELERRIMFDADTGMPLYTETVQTENPEPLDYDLPAVGDYTMFQTSAWVPEVRDTP</sequence>
<name>A0ABV9DYU8_9ACTN</name>
<accession>A0ABV9DYU8</accession>
<dbReference type="InterPro" id="IPR047789">
    <property type="entry name" value="CU044_5270-like"/>
</dbReference>